<dbReference type="AlphaFoldDB" id="A0A133YG75"/>
<dbReference type="InterPro" id="IPR038495">
    <property type="entry name" value="ATPase_E_C"/>
</dbReference>
<proteinExistence type="predicted"/>
<dbReference type="STRING" id="1497955.HMPREF1872_00368"/>
<evidence type="ECO:0000313" key="2">
    <source>
        <dbReference type="Proteomes" id="UP000070080"/>
    </source>
</evidence>
<evidence type="ECO:0000313" key="1">
    <source>
        <dbReference type="EMBL" id="KXB42194.1"/>
    </source>
</evidence>
<evidence type="ECO:0008006" key="3">
    <source>
        <dbReference type="Google" id="ProtNLM"/>
    </source>
</evidence>
<name>A0A133YG75_9FIRM</name>
<dbReference type="EMBL" id="LSCV01000005">
    <property type="protein sequence ID" value="KXB42194.1"/>
    <property type="molecule type" value="Genomic_DNA"/>
</dbReference>
<keyword evidence="2" id="KW-1185">Reference proteome</keyword>
<gene>
    <name evidence="1" type="ORF">HMPREF1872_00368</name>
</gene>
<sequence>MIQGIDKIKQRLDSDLQAELAELNAATQAEIVKLQDSYAQQILKEQTKEAKWQEQYAAQEEQRLQAKVNLERKRIQLEANQEIIDELLAALLNKLAAMPENEKLDYYLSVLPETTEADSKLILAQNDKELAPKLLSALEKRSASYANVTVEHSDKLVGGVMLQEAEICEDYSFEELVRANQYDLLQIIKQELLK</sequence>
<dbReference type="Proteomes" id="UP000070080">
    <property type="component" value="Unassembled WGS sequence"/>
</dbReference>
<dbReference type="Gene3D" id="3.30.2320.30">
    <property type="entry name" value="ATP synthase, E subunit, C-terminal"/>
    <property type="match status" value="1"/>
</dbReference>
<dbReference type="SUPFAM" id="SSF160527">
    <property type="entry name" value="V-type ATPase subunit E-like"/>
    <property type="match status" value="1"/>
</dbReference>
<protein>
    <recommendedName>
        <fullName evidence="3">ATP synthase, subunit E</fullName>
    </recommendedName>
</protein>
<reference evidence="2" key="1">
    <citation type="submission" date="2016-01" db="EMBL/GenBank/DDBJ databases">
        <authorList>
            <person name="Mitreva M."/>
            <person name="Pepin K.H."/>
            <person name="Mihindukulasuriya K.A."/>
            <person name="Fulton R."/>
            <person name="Fronick C."/>
            <person name="O'Laughlin M."/>
            <person name="Miner T."/>
            <person name="Herter B."/>
            <person name="Rosa B.A."/>
            <person name="Cordes M."/>
            <person name="Tomlinson C."/>
            <person name="Wollam A."/>
            <person name="Palsikar V.B."/>
            <person name="Mardis E.R."/>
            <person name="Wilson R.K."/>
        </authorList>
    </citation>
    <scope>NUCLEOTIDE SEQUENCE [LARGE SCALE GENOMIC DNA]</scope>
    <source>
        <strain evidence="2">KA00274</strain>
    </source>
</reference>
<accession>A0A133YG75</accession>
<dbReference type="RefSeq" id="WP_066713171.1">
    <property type="nucleotide sequence ID" value="NZ_CP118869.1"/>
</dbReference>
<organism evidence="1 2">
    <name type="scientific">Amygdalobacter nucleatus</name>
    <dbReference type="NCBI Taxonomy" id="3029274"/>
    <lineage>
        <taxon>Bacteria</taxon>
        <taxon>Bacillati</taxon>
        <taxon>Bacillota</taxon>
        <taxon>Clostridia</taxon>
        <taxon>Eubacteriales</taxon>
        <taxon>Oscillospiraceae</taxon>
        <taxon>Amygdalobacter</taxon>
    </lineage>
</organism>
<comment type="caution">
    <text evidence="1">The sequence shown here is derived from an EMBL/GenBank/DDBJ whole genome shotgun (WGS) entry which is preliminary data.</text>
</comment>